<reference evidence="4 5" key="1">
    <citation type="journal article" date="2019" name="Sci. Rep.">
        <title>Differences in resource use lead to coexistence of seed-transmitted microbial populations.</title>
        <authorList>
            <person name="Torres-Cortes G."/>
            <person name="Garcia B.J."/>
            <person name="Compant S."/>
            <person name="Rezki S."/>
            <person name="Jones P."/>
            <person name="Preveaux A."/>
            <person name="Briand M."/>
            <person name="Roulet A."/>
            <person name="Bouchez O."/>
            <person name="Jacobson D."/>
            <person name="Barret M."/>
        </authorList>
    </citation>
    <scope>NUCLEOTIDE SEQUENCE [LARGE SCALE GENOMIC DNA]</scope>
    <source>
        <strain evidence="4 5">CFBP13511</strain>
    </source>
</reference>
<dbReference type="GeneID" id="67478922"/>
<dbReference type="RefSeq" id="WP_118666197.1">
    <property type="nucleotide sequence ID" value="NZ_CP022727.1"/>
</dbReference>
<dbReference type="InterPro" id="IPR002347">
    <property type="entry name" value="SDR_fam"/>
</dbReference>
<dbReference type="PRINTS" id="PR00080">
    <property type="entry name" value="SDRFAMILY"/>
</dbReference>
<dbReference type="OrthoDB" id="286404at2"/>
<dbReference type="SUPFAM" id="SSF51735">
    <property type="entry name" value="NAD(P)-binding Rossmann-fold domains"/>
    <property type="match status" value="1"/>
</dbReference>
<dbReference type="InterPro" id="IPR020904">
    <property type="entry name" value="Sc_DH/Rdtase_CS"/>
</dbReference>
<dbReference type="SMART" id="SM00822">
    <property type="entry name" value="PKS_KR"/>
    <property type="match status" value="1"/>
</dbReference>
<keyword evidence="2" id="KW-0560">Oxidoreductase</keyword>
<dbReference type="PANTHER" id="PTHR43639">
    <property type="entry name" value="OXIDOREDUCTASE, SHORT-CHAIN DEHYDROGENASE/REDUCTASE FAMILY (AFU_ORTHOLOGUE AFUA_5G02870)"/>
    <property type="match status" value="1"/>
</dbReference>
<evidence type="ECO:0000256" key="2">
    <source>
        <dbReference type="ARBA" id="ARBA00023002"/>
    </source>
</evidence>
<evidence type="ECO:0000259" key="3">
    <source>
        <dbReference type="SMART" id="SM00822"/>
    </source>
</evidence>
<dbReference type="NCBIfam" id="NF005559">
    <property type="entry name" value="PRK07231.1"/>
    <property type="match status" value="1"/>
</dbReference>
<proteinExistence type="inferred from homology"/>
<dbReference type="KEGG" id="epe:CI789_23705"/>
<dbReference type="Gene3D" id="3.40.50.720">
    <property type="entry name" value="NAD(P)-binding Rossmann-like Domain"/>
    <property type="match status" value="1"/>
</dbReference>
<comment type="similarity">
    <text evidence="1">Belongs to the short-chain dehydrogenases/reductases (SDR) family.</text>
</comment>
<evidence type="ECO:0000313" key="4">
    <source>
        <dbReference type="EMBL" id="TKJ86717.1"/>
    </source>
</evidence>
<dbReference type="PRINTS" id="PR00081">
    <property type="entry name" value="GDHRDH"/>
</dbReference>
<protein>
    <submittedName>
        <fullName evidence="4">Sugar dehydrogenase</fullName>
    </submittedName>
</protein>
<dbReference type="PROSITE" id="PS51257">
    <property type="entry name" value="PROKAR_LIPOPROTEIN"/>
    <property type="match status" value="1"/>
</dbReference>
<dbReference type="FunFam" id="3.40.50.720:FF:000084">
    <property type="entry name" value="Short-chain dehydrogenase reductase"/>
    <property type="match status" value="1"/>
</dbReference>
<dbReference type="PANTHER" id="PTHR43639:SF1">
    <property type="entry name" value="SHORT-CHAIN DEHYDROGENASE_REDUCTASE FAMILY PROTEIN"/>
    <property type="match status" value="1"/>
</dbReference>
<dbReference type="PROSITE" id="PS00061">
    <property type="entry name" value="ADH_SHORT"/>
    <property type="match status" value="1"/>
</dbReference>
<dbReference type="STRING" id="1219360.GCA_001571305_04093"/>
<dbReference type="EMBL" id="QGAC01000018">
    <property type="protein sequence ID" value="TKJ86717.1"/>
    <property type="molecule type" value="Genomic_DNA"/>
</dbReference>
<name>A0A3Q8H8C6_9GAMM</name>
<feature type="domain" description="Ketoreductase" evidence="3">
    <location>
        <begin position="8"/>
        <end position="201"/>
    </location>
</feature>
<dbReference type="GO" id="GO:0016491">
    <property type="term" value="F:oxidoreductase activity"/>
    <property type="evidence" value="ECO:0007669"/>
    <property type="project" value="UniProtKB-KW"/>
</dbReference>
<dbReference type="CDD" id="cd05358">
    <property type="entry name" value="GlcDH_SDR_c"/>
    <property type="match status" value="1"/>
</dbReference>
<dbReference type="InterPro" id="IPR036291">
    <property type="entry name" value="NAD(P)-bd_dom_sf"/>
</dbReference>
<evidence type="ECO:0000256" key="1">
    <source>
        <dbReference type="ARBA" id="ARBA00006484"/>
    </source>
</evidence>
<dbReference type="Proteomes" id="UP000306393">
    <property type="component" value="Unassembled WGS sequence"/>
</dbReference>
<organism evidence="4 5">
    <name type="scientific">Erwinia persicina</name>
    <dbReference type="NCBI Taxonomy" id="55211"/>
    <lineage>
        <taxon>Bacteria</taxon>
        <taxon>Pseudomonadati</taxon>
        <taxon>Pseudomonadota</taxon>
        <taxon>Gammaproteobacteria</taxon>
        <taxon>Enterobacterales</taxon>
        <taxon>Erwiniaceae</taxon>
        <taxon>Erwinia</taxon>
    </lineage>
</organism>
<dbReference type="NCBIfam" id="NF009466">
    <property type="entry name" value="PRK12826.1-2"/>
    <property type="match status" value="1"/>
</dbReference>
<dbReference type="Pfam" id="PF13561">
    <property type="entry name" value="adh_short_C2"/>
    <property type="match status" value="1"/>
</dbReference>
<comment type="caution">
    <text evidence="4">The sequence shown here is derived from an EMBL/GenBank/DDBJ whole genome shotgun (WGS) entry which is preliminary data.</text>
</comment>
<dbReference type="InterPro" id="IPR057326">
    <property type="entry name" value="KR_dom"/>
</dbReference>
<sequence length="266" mass="28156">MRVSLRGQVALVTGASSGIGYACAETLAEAGASVAINYHRQAEPAEALADRIRTAGGRAIALQADVSKEAEVKQLFSRTIAEFGVLDILVANSGLQKDAPVSEMTLADWNGVLEVNLTGQFLCAQAAVRQFRQQAHRPEVSRAAGKIIHMSSVHQRIPWAGHSNYAASKGGVDMLMQSLAQELGGERIRINAVAPGAIATAINQESTQGEAGEKLLKLIPYGRIGDAEDVANAVVWLASDLSDYVHGTTLFIDGGMSLYPGFRDNG</sequence>
<dbReference type="AlphaFoldDB" id="A0A3Q8H8C6"/>
<gene>
    <name evidence="4" type="ORF">EpCFBP13511_17915</name>
</gene>
<evidence type="ECO:0000313" key="5">
    <source>
        <dbReference type="Proteomes" id="UP000306393"/>
    </source>
</evidence>
<accession>A0A3Q8H8C6</accession>